<organism evidence="10 11">
    <name type="scientific">Protopolystoma xenopodis</name>
    <dbReference type="NCBI Taxonomy" id="117903"/>
    <lineage>
        <taxon>Eukaryota</taxon>
        <taxon>Metazoa</taxon>
        <taxon>Spiralia</taxon>
        <taxon>Lophotrochozoa</taxon>
        <taxon>Platyhelminthes</taxon>
        <taxon>Monogenea</taxon>
        <taxon>Polyopisthocotylea</taxon>
        <taxon>Polystomatidea</taxon>
        <taxon>Polystomatidae</taxon>
        <taxon>Protopolystoma</taxon>
    </lineage>
</organism>
<keyword evidence="11" id="KW-1185">Reference proteome</keyword>
<keyword evidence="9" id="KW-0472">Membrane</keyword>
<sequence length="119" mass="13690">MNFESLSLELKDPSLSQRILSASLGGIVTSLVMTPLDVVKIRMQANQRKSSKCFIYCNGLMDHLCSCSDEVSKTFRSLSRTYPWYSRKDNFTGTWVSYYCRLYSHSDPLLVSYSNYMII</sequence>
<dbReference type="InterPro" id="IPR018108">
    <property type="entry name" value="MCP_transmembrane"/>
</dbReference>
<comment type="subcellular location">
    <subcellularLocation>
        <location evidence="1">Mitochondrion inner membrane</location>
        <topology evidence="1">Multi-pass membrane protein</topology>
    </subcellularLocation>
</comment>
<evidence type="ECO:0000256" key="7">
    <source>
        <dbReference type="ARBA" id="ARBA00022989"/>
    </source>
</evidence>
<accession>A0A448WXR3</accession>
<evidence type="ECO:0000256" key="2">
    <source>
        <dbReference type="ARBA" id="ARBA00006375"/>
    </source>
</evidence>
<dbReference type="SUPFAM" id="SSF103506">
    <property type="entry name" value="Mitochondrial carrier"/>
    <property type="match status" value="1"/>
</dbReference>
<reference evidence="10" key="1">
    <citation type="submission" date="2018-11" db="EMBL/GenBank/DDBJ databases">
        <authorList>
            <consortium name="Pathogen Informatics"/>
        </authorList>
    </citation>
    <scope>NUCLEOTIDE SEQUENCE</scope>
</reference>
<evidence type="ECO:0008006" key="12">
    <source>
        <dbReference type="Google" id="ProtNLM"/>
    </source>
</evidence>
<evidence type="ECO:0000256" key="5">
    <source>
        <dbReference type="ARBA" id="ARBA00022737"/>
    </source>
</evidence>
<evidence type="ECO:0000256" key="1">
    <source>
        <dbReference type="ARBA" id="ARBA00004448"/>
    </source>
</evidence>
<evidence type="ECO:0000313" key="11">
    <source>
        <dbReference type="Proteomes" id="UP000784294"/>
    </source>
</evidence>
<evidence type="ECO:0000313" key="10">
    <source>
        <dbReference type="EMBL" id="VEL22756.1"/>
    </source>
</evidence>
<name>A0A448WXR3_9PLAT</name>
<evidence type="ECO:0000256" key="9">
    <source>
        <dbReference type="ARBA" id="ARBA00023136"/>
    </source>
</evidence>
<dbReference type="EMBL" id="CAAALY010058238">
    <property type="protein sequence ID" value="VEL22756.1"/>
    <property type="molecule type" value="Genomic_DNA"/>
</dbReference>
<gene>
    <name evidence="10" type="ORF">PXEA_LOCUS16196</name>
</gene>
<keyword evidence="3" id="KW-0813">Transport</keyword>
<proteinExistence type="inferred from homology"/>
<keyword evidence="8" id="KW-0496">Mitochondrion</keyword>
<evidence type="ECO:0000256" key="4">
    <source>
        <dbReference type="ARBA" id="ARBA00022692"/>
    </source>
</evidence>
<comment type="similarity">
    <text evidence="2">Belongs to the mitochondrial carrier (TC 2.A.29) family.</text>
</comment>
<comment type="caution">
    <text evidence="10">The sequence shown here is derived from an EMBL/GenBank/DDBJ whole genome shotgun (WGS) entry which is preliminary data.</text>
</comment>
<dbReference type="InterPro" id="IPR045315">
    <property type="entry name" value="Mtm1-like"/>
</dbReference>
<evidence type="ECO:0000256" key="3">
    <source>
        <dbReference type="ARBA" id="ARBA00022448"/>
    </source>
</evidence>
<evidence type="ECO:0000256" key="8">
    <source>
        <dbReference type="ARBA" id="ARBA00023128"/>
    </source>
</evidence>
<dbReference type="OrthoDB" id="1747031at2759"/>
<dbReference type="Gene3D" id="1.50.40.10">
    <property type="entry name" value="Mitochondrial carrier domain"/>
    <property type="match status" value="1"/>
</dbReference>
<dbReference type="AlphaFoldDB" id="A0A448WXR3"/>
<keyword evidence="4" id="KW-0812">Transmembrane</keyword>
<dbReference type="Pfam" id="PF00153">
    <property type="entry name" value="Mito_carr"/>
    <property type="match status" value="1"/>
</dbReference>
<dbReference type="GO" id="GO:1990542">
    <property type="term" value="P:mitochondrial transmembrane transport"/>
    <property type="evidence" value="ECO:0007669"/>
    <property type="project" value="InterPro"/>
</dbReference>
<dbReference type="InterPro" id="IPR023395">
    <property type="entry name" value="MCP_dom_sf"/>
</dbReference>
<keyword evidence="6" id="KW-0999">Mitochondrion inner membrane</keyword>
<dbReference type="Proteomes" id="UP000784294">
    <property type="component" value="Unassembled WGS sequence"/>
</dbReference>
<keyword evidence="7" id="KW-1133">Transmembrane helix</keyword>
<keyword evidence="5" id="KW-0677">Repeat</keyword>
<dbReference type="PANTHER" id="PTHR45760:SF2">
    <property type="entry name" value="FI19922P1-RELATED"/>
    <property type="match status" value="1"/>
</dbReference>
<protein>
    <recommendedName>
        <fullName evidence="12">Mitochondrial carrier protein</fullName>
    </recommendedName>
</protein>
<dbReference type="PANTHER" id="PTHR45760">
    <property type="entry name" value="FI19922P1-RELATED"/>
    <property type="match status" value="1"/>
</dbReference>
<dbReference type="GO" id="GO:0005743">
    <property type="term" value="C:mitochondrial inner membrane"/>
    <property type="evidence" value="ECO:0007669"/>
    <property type="project" value="UniProtKB-SubCell"/>
</dbReference>
<evidence type="ECO:0000256" key="6">
    <source>
        <dbReference type="ARBA" id="ARBA00022792"/>
    </source>
</evidence>